<sequence>MIQSLLATASFGGDPMLRDFFFQIIAPLLVGVMVTLVDHWLDGGQ</sequence>
<organism evidence="2 3">
    <name type="scientific">Lacticaseibacillus paracasei subsp. paracasei</name>
    <dbReference type="NCBI Taxonomy" id="47714"/>
    <lineage>
        <taxon>Bacteria</taxon>
        <taxon>Bacillati</taxon>
        <taxon>Bacillota</taxon>
        <taxon>Bacilli</taxon>
        <taxon>Lactobacillales</taxon>
        <taxon>Lactobacillaceae</taxon>
        <taxon>Lacticaseibacillus</taxon>
    </lineage>
</organism>
<feature type="transmembrane region" description="Helical" evidence="1">
    <location>
        <begin position="20"/>
        <end position="41"/>
    </location>
</feature>
<dbReference type="AlphaFoldDB" id="A0AAP9KWY9"/>
<gene>
    <name evidence="2" type="ORF">LCAKO_2936</name>
</gene>
<keyword evidence="1" id="KW-0472">Membrane</keyword>
<dbReference type="InterPro" id="IPR025882">
    <property type="entry name" value="Toxin_Fst"/>
</dbReference>
<dbReference type="EMBL" id="CP022954">
    <property type="protein sequence ID" value="QGV19425.1"/>
    <property type="molecule type" value="Genomic_DNA"/>
</dbReference>
<dbReference type="Proteomes" id="UP000423274">
    <property type="component" value="Chromosome"/>
</dbReference>
<keyword evidence="1" id="KW-0812">Transmembrane</keyword>
<accession>A0AAP9KWY9</accession>
<evidence type="ECO:0000313" key="2">
    <source>
        <dbReference type="EMBL" id="QGV19425.1"/>
    </source>
</evidence>
<name>A0AAP9KWY9_LACPA</name>
<reference evidence="2 3" key="1">
    <citation type="submission" date="2017-08" db="EMBL/GenBank/DDBJ databases">
        <title>Genome sequence, comparative genomics and functional analysis of the highly adhesive Lactobacillus paracasei Kobulty strain.</title>
        <authorList>
            <person name="Koryszewska-Baginska A."/>
            <person name="Grynberg M."/>
            <person name="Aleksandrzak-Piekarczyk T."/>
        </authorList>
    </citation>
    <scope>NUCLEOTIDE SEQUENCE [LARGE SCALE GENOMIC DNA]</scope>
    <source>
        <strain evidence="2 3">IBB3423</strain>
    </source>
</reference>
<evidence type="ECO:0000313" key="3">
    <source>
        <dbReference type="Proteomes" id="UP000423274"/>
    </source>
</evidence>
<evidence type="ECO:0000256" key="1">
    <source>
        <dbReference type="SAM" id="Phobius"/>
    </source>
</evidence>
<proteinExistence type="predicted"/>
<dbReference type="NCBIfam" id="NF033608">
    <property type="entry name" value="type_I_tox_Fst"/>
    <property type="match status" value="1"/>
</dbReference>
<keyword evidence="1" id="KW-1133">Transmembrane helix</keyword>
<protein>
    <submittedName>
        <fullName evidence="2">Holin-like toxin</fullName>
    </submittedName>
</protein>
<dbReference type="Pfam" id="PF13955">
    <property type="entry name" value="Fst_toxin"/>
    <property type="match status" value="1"/>
</dbReference>